<dbReference type="InterPro" id="IPR009057">
    <property type="entry name" value="Homeodomain-like_sf"/>
</dbReference>
<keyword evidence="2 5" id="KW-0238">DNA-binding</keyword>
<dbReference type="Pfam" id="PF12833">
    <property type="entry name" value="HTH_18"/>
    <property type="match status" value="1"/>
</dbReference>
<evidence type="ECO:0000313" key="6">
    <source>
        <dbReference type="Proteomes" id="UP001183643"/>
    </source>
</evidence>
<dbReference type="InterPro" id="IPR035418">
    <property type="entry name" value="AraC-bd_2"/>
</dbReference>
<dbReference type="GO" id="GO:0043565">
    <property type="term" value="F:sequence-specific DNA binding"/>
    <property type="evidence" value="ECO:0007669"/>
    <property type="project" value="InterPro"/>
</dbReference>
<dbReference type="Gene3D" id="1.10.10.60">
    <property type="entry name" value="Homeodomain-like"/>
    <property type="match status" value="1"/>
</dbReference>
<dbReference type="EMBL" id="JAVDYB010000001">
    <property type="protein sequence ID" value="MDR7275244.1"/>
    <property type="molecule type" value="Genomic_DNA"/>
</dbReference>
<dbReference type="RefSeq" id="WP_310365978.1">
    <property type="nucleotide sequence ID" value="NZ_JAVDYB010000001.1"/>
</dbReference>
<dbReference type="GO" id="GO:0003700">
    <property type="term" value="F:DNA-binding transcription factor activity"/>
    <property type="evidence" value="ECO:0007669"/>
    <property type="project" value="InterPro"/>
</dbReference>
<evidence type="ECO:0000259" key="4">
    <source>
        <dbReference type="PROSITE" id="PS01124"/>
    </source>
</evidence>
<dbReference type="Pfam" id="PF14525">
    <property type="entry name" value="AraC_binding_2"/>
    <property type="match status" value="1"/>
</dbReference>
<keyword evidence="1" id="KW-0805">Transcription regulation</keyword>
<dbReference type="SUPFAM" id="SSF46689">
    <property type="entry name" value="Homeodomain-like"/>
    <property type="match status" value="1"/>
</dbReference>
<keyword evidence="3" id="KW-0804">Transcription</keyword>
<gene>
    <name evidence="5" type="ORF">J2S41_002022</name>
</gene>
<keyword evidence="6" id="KW-1185">Reference proteome</keyword>
<dbReference type="InterPro" id="IPR050204">
    <property type="entry name" value="AraC_XylS_family_regulators"/>
</dbReference>
<proteinExistence type="predicted"/>
<evidence type="ECO:0000256" key="1">
    <source>
        <dbReference type="ARBA" id="ARBA00023015"/>
    </source>
</evidence>
<dbReference type="Proteomes" id="UP001183643">
    <property type="component" value="Unassembled WGS sequence"/>
</dbReference>
<protein>
    <submittedName>
        <fullName evidence="5">AraC-like DNA-binding protein</fullName>
    </submittedName>
</protein>
<dbReference type="PROSITE" id="PS00041">
    <property type="entry name" value="HTH_ARAC_FAMILY_1"/>
    <property type="match status" value="1"/>
</dbReference>
<dbReference type="PANTHER" id="PTHR46796">
    <property type="entry name" value="HTH-TYPE TRANSCRIPTIONAL ACTIVATOR RHAS-RELATED"/>
    <property type="match status" value="1"/>
</dbReference>
<sequence length="310" mass="34751">MVIHLDTRDLPPEHRADALREAMLKATVPAAVRLEQPAEARLGFWRLGTATSVYSHEGSGLQLSRGPDELREAAPDLVALAVQTSGVGDYRQHGICRTVRAGDLMLVDLTAPYDYRWTGTGGSFAVQVEHGRLGLPVETIRRAARHLDRDPATYRMLRDHLVQLRRDVDGIDALPGPAALVGTATASLVRALIMTAADQPADADDRLARIRYWVMRHLGDPDLSPARIADEHDISLRTLYNLWRHPTLSLAQWIMRERLEAVRRDLTLPSPQPIGAIAQRWGFADATHFSRRFRAEYGISAREWRHLHRG</sequence>
<reference evidence="5" key="1">
    <citation type="submission" date="2023-07" db="EMBL/GenBank/DDBJ databases">
        <title>Sequencing the genomes of 1000 actinobacteria strains.</title>
        <authorList>
            <person name="Klenk H.-P."/>
        </authorList>
    </citation>
    <scope>NUCLEOTIDE SEQUENCE</scope>
    <source>
        <strain evidence="5">DSM 44707</strain>
    </source>
</reference>
<dbReference type="PROSITE" id="PS01124">
    <property type="entry name" value="HTH_ARAC_FAMILY_2"/>
    <property type="match status" value="1"/>
</dbReference>
<evidence type="ECO:0000256" key="2">
    <source>
        <dbReference type="ARBA" id="ARBA00023125"/>
    </source>
</evidence>
<dbReference type="InterPro" id="IPR018062">
    <property type="entry name" value="HTH_AraC-typ_CS"/>
</dbReference>
<dbReference type="InterPro" id="IPR018060">
    <property type="entry name" value="HTH_AraC"/>
</dbReference>
<evidence type="ECO:0000313" key="5">
    <source>
        <dbReference type="EMBL" id="MDR7275244.1"/>
    </source>
</evidence>
<dbReference type="AlphaFoldDB" id="A0AAE3YNE2"/>
<feature type="domain" description="HTH araC/xylS-type" evidence="4">
    <location>
        <begin position="208"/>
        <end position="307"/>
    </location>
</feature>
<dbReference type="SMART" id="SM00342">
    <property type="entry name" value="HTH_ARAC"/>
    <property type="match status" value="1"/>
</dbReference>
<comment type="caution">
    <text evidence="5">The sequence shown here is derived from an EMBL/GenBank/DDBJ whole genome shotgun (WGS) entry which is preliminary data.</text>
</comment>
<accession>A0AAE3YNE2</accession>
<dbReference type="PANTHER" id="PTHR46796:SF6">
    <property type="entry name" value="ARAC SUBFAMILY"/>
    <property type="match status" value="1"/>
</dbReference>
<name>A0AAE3YNE2_9ACTN</name>
<evidence type="ECO:0000256" key="3">
    <source>
        <dbReference type="ARBA" id="ARBA00023163"/>
    </source>
</evidence>
<organism evidence="5 6">
    <name type="scientific">Catenuloplanes atrovinosus</name>
    <dbReference type="NCBI Taxonomy" id="137266"/>
    <lineage>
        <taxon>Bacteria</taxon>
        <taxon>Bacillati</taxon>
        <taxon>Actinomycetota</taxon>
        <taxon>Actinomycetes</taxon>
        <taxon>Micromonosporales</taxon>
        <taxon>Micromonosporaceae</taxon>
        <taxon>Catenuloplanes</taxon>
    </lineage>
</organism>